<accession>E0E1X2</accession>
<evidence type="ECO:0000259" key="1">
    <source>
        <dbReference type="Pfam" id="PF03781"/>
    </source>
</evidence>
<evidence type="ECO:0000313" key="3">
    <source>
        <dbReference type="Proteomes" id="UP000003244"/>
    </source>
</evidence>
<name>E0E1X2_9FIRM</name>
<dbReference type="GO" id="GO:0120147">
    <property type="term" value="F:formylglycine-generating oxidase activity"/>
    <property type="evidence" value="ECO:0007669"/>
    <property type="project" value="TreeGrafter"/>
</dbReference>
<dbReference type="InterPro" id="IPR016187">
    <property type="entry name" value="CTDL_fold"/>
</dbReference>
<feature type="domain" description="Sulfatase-modifying factor enzyme-like" evidence="1">
    <location>
        <begin position="41"/>
        <end position="244"/>
    </location>
</feature>
<dbReference type="Gene3D" id="3.90.1580.10">
    <property type="entry name" value="paralog of FGE (formylglycine-generating enzyme)"/>
    <property type="match status" value="1"/>
</dbReference>
<reference evidence="2 3" key="1">
    <citation type="submission" date="2010-08" db="EMBL/GenBank/DDBJ databases">
        <authorList>
            <person name="Harkins D.M."/>
            <person name="Madupu R."/>
            <person name="Durkin A.S."/>
            <person name="Torralba M."/>
            <person name="Methe B."/>
            <person name="Sutton G.G."/>
            <person name="Nelson K.E."/>
        </authorList>
    </citation>
    <scope>NUCLEOTIDE SEQUENCE [LARGE SCALE GENOMIC DNA]</scope>
    <source>
        <strain evidence="2 3">DSM 17678</strain>
    </source>
</reference>
<dbReference type="InterPro" id="IPR042095">
    <property type="entry name" value="SUMF_sf"/>
</dbReference>
<dbReference type="InterPro" id="IPR051043">
    <property type="entry name" value="Sulfatase_Mod_Factor_Kinase"/>
</dbReference>
<comment type="caution">
    <text evidence="2">The sequence shown here is derived from an EMBL/GenBank/DDBJ whole genome shotgun (WGS) entry which is preliminary data.</text>
</comment>
<keyword evidence="3" id="KW-1185">Reference proteome</keyword>
<dbReference type="STRING" id="596315.HMPREF0634_1434"/>
<dbReference type="AlphaFoldDB" id="E0E1X2"/>
<sequence length="251" mass="29511">MKNGLDEIFKRKYGLNSGRSGANQRFCRSGQVVKFGLQNVYSRNKKEKIVKQELVMIQSFLLLKTPVTNELYNYVMETDYDIQTKNFPAVNISWIDAIKFCNLLSEKLSLEKCYTLNSASEKIIFDHSKNGFRLPKDEEWQYACRGNTEGYRYDNIEDIAWFKENSDGRLHEVRTKKENNFGLFDMIGNVWEWCFDLYDEERYGNYRIFRGGSFASEKRACGLTSRRKSFPDFRIDDLGFRIAKNNLEGIE</sequence>
<dbReference type="InterPro" id="IPR005532">
    <property type="entry name" value="SUMF_dom"/>
</dbReference>
<dbReference type="SUPFAM" id="SSF56436">
    <property type="entry name" value="C-type lectin-like"/>
    <property type="match status" value="1"/>
</dbReference>
<dbReference type="Proteomes" id="UP000003244">
    <property type="component" value="Unassembled WGS sequence"/>
</dbReference>
<dbReference type="EMBL" id="ADGQ01000026">
    <property type="protein sequence ID" value="EFM65114.1"/>
    <property type="molecule type" value="Genomic_DNA"/>
</dbReference>
<evidence type="ECO:0000313" key="2">
    <source>
        <dbReference type="EMBL" id="EFM65114.1"/>
    </source>
</evidence>
<dbReference type="PANTHER" id="PTHR23150">
    <property type="entry name" value="SULFATASE MODIFYING FACTOR 1, 2"/>
    <property type="match status" value="1"/>
</dbReference>
<dbReference type="eggNOG" id="COG1262">
    <property type="taxonomic scope" value="Bacteria"/>
</dbReference>
<dbReference type="PANTHER" id="PTHR23150:SF19">
    <property type="entry name" value="FORMYLGLYCINE-GENERATING ENZYME"/>
    <property type="match status" value="1"/>
</dbReference>
<organism evidence="2 3">
    <name type="scientific">Peptostreptococcus stomatis DSM 17678</name>
    <dbReference type="NCBI Taxonomy" id="596315"/>
    <lineage>
        <taxon>Bacteria</taxon>
        <taxon>Bacillati</taxon>
        <taxon>Bacillota</taxon>
        <taxon>Clostridia</taxon>
        <taxon>Peptostreptococcales</taxon>
        <taxon>Peptostreptococcaceae</taxon>
        <taxon>Peptostreptococcus</taxon>
    </lineage>
</organism>
<protein>
    <recommendedName>
        <fullName evidence="1">Sulfatase-modifying factor enzyme-like domain-containing protein</fullName>
    </recommendedName>
</protein>
<gene>
    <name evidence="2" type="ORF">HMPREF0634_1434</name>
</gene>
<proteinExistence type="predicted"/>
<dbReference type="Pfam" id="PF03781">
    <property type="entry name" value="FGE-sulfatase"/>
    <property type="match status" value="1"/>
</dbReference>